<gene>
    <name evidence="2" type="ORF">MFUM_2128</name>
</gene>
<keyword evidence="3" id="KW-1185">Reference proteome</keyword>
<proteinExistence type="predicted"/>
<sequence>MGRKSDRHLNGTHEPWNEPKRALECEHTRYTKILHLRHSKARFLEPRPLLPSRRGDEGHHSPRLTI</sequence>
<feature type="region of interest" description="Disordered" evidence="1">
    <location>
        <begin position="43"/>
        <end position="66"/>
    </location>
</feature>
<dbReference type="EMBL" id="OX458932">
    <property type="protein sequence ID" value="CAI9086441.1"/>
    <property type="molecule type" value="Genomic_DNA"/>
</dbReference>
<accession>A0ABM9IFT8</accession>
<evidence type="ECO:0000313" key="2">
    <source>
        <dbReference type="EMBL" id="CAI9086441.1"/>
    </source>
</evidence>
<evidence type="ECO:0000256" key="1">
    <source>
        <dbReference type="SAM" id="MobiDB-lite"/>
    </source>
</evidence>
<dbReference type="Proteomes" id="UP001161497">
    <property type="component" value="Chromosome"/>
</dbReference>
<organism evidence="2 3">
    <name type="scientific">Candidatus Methylacidiphilum fumarolicum</name>
    <dbReference type="NCBI Taxonomy" id="591154"/>
    <lineage>
        <taxon>Bacteria</taxon>
        <taxon>Pseudomonadati</taxon>
        <taxon>Verrucomicrobiota</taxon>
        <taxon>Methylacidiphilae</taxon>
        <taxon>Methylacidiphilales</taxon>
        <taxon>Methylacidiphilaceae</taxon>
        <taxon>Methylacidiphilum (ex Ratnadevi et al. 2023)</taxon>
    </lineage>
</organism>
<reference evidence="2" key="1">
    <citation type="submission" date="2023-03" db="EMBL/GenBank/DDBJ databases">
        <authorList>
            <person name="Cremers G."/>
            <person name="Picone N."/>
        </authorList>
    </citation>
    <scope>NUCLEOTIDE SEQUENCE</scope>
    <source>
        <strain evidence="2">Sample_alias</strain>
    </source>
</reference>
<name>A0ABM9IFT8_9BACT</name>
<evidence type="ECO:0000313" key="3">
    <source>
        <dbReference type="Proteomes" id="UP001161497"/>
    </source>
</evidence>
<protein>
    <submittedName>
        <fullName evidence="2">Uncharacterized protein</fullName>
    </submittedName>
</protein>